<organism evidence="1 2">
    <name type="scientific">Metabacillus hrfriensis</name>
    <dbReference type="NCBI Taxonomy" id="3048891"/>
    <lineage>
        <taxon>Bacteria</taxon>
        <taxon>Bacillati</taxon>
        <taxon>Bacillota</taxon>
        <taxon>Bacilli</taxon>
        <taxon>Bacillales</taxon>
        <taxon>Bacillaceae</taxon>
        <taxon>Metabacillus</taxon>
    </lineage>
</organism>
<protein>
    <submittedName>
        <fullName evidence="1">Chorismate synthase</fullName>
        <ecNumber evidence="1">4.2.3.5</ecNumber>
    </submittedName>
</protein>
<reference evidence="2" key="1">
    <citation type="journal article" date="2025" name="Aquaculture">
        <title>Assessment of the bioflocculant production and safety properties of Metabacillus hrfriensis sp. nov. based on phenotypic and whole-genome sequencing analysis.</title>
        <authorList>
            <person name="Zhang R."/>
            <person name="Zhao Z."/>
            <person name="Luo L."/>
            <person name="Wang S."/>
            <person name="Guo K."/>
            <person name="Xu W."/>
        </authorList>
    </citation>
    <scope>NUCLEOTIDE SEQUENCE [LARGE SCALE GENOMIC DNA]</scope>
    <source>
        <strain evidence="2">CT-WN-B3</strain>
    </source>
</reference>
<keyword evidence="2" id="KW-1185">Reference proteome</keyword>
<evidence type="ECO:0000313" key="1">
    <source>
        <dbReference type="EMBL" id="WHZ58685.1"/>
    </source>
</evidence>
<dbReference type="EC" id="4.2.3.5" evidence="1"/>
<proteinExistence type="predicted"/>
<dbReference type="EMBL" id="CP126116">
    <property type="protein sequence ID" value="WHZ58685.1"/>
    <property type="molecule type" value="Genomic_DNA"/>
</dbReference>
<sequence length="351" mass="37607">MAGNTFGEVFKITTFGESHGAAVGVIVDGVTPEVDLSEEYIQIQMNRRKPGQSAVTSPRKEYDIVHILSGVFEGKTTGTPLFVILHNHDMDPAAYSSIQHAFRPGHADFTYLKKYGIRDHRGSGRASGRETAGRVVGGAVARKLLERRGVQVLAYTKEIGGIACRLFEEQAIEKNAVRACDPTAAAEMTKKVEQLAAVGDSCGGIVECRIRGVIPGLGEPVFDKLDAELAKAMLSIGAVKGIEFGSGFSAASMLGSEHNDEMSSAGFLSNHSGGIIGGISTGQEIIFRVVVKPTSSISVPQKTINIRGEEQVIRTEGRHDPCICPRIVPVIEAMACLVLEDHYKRQTAMLG</sequence>
<evidence type="ECO:0000313" key="2">
    <source>
        <dbReference type="Proteomes" id="UP001226091"/>
    </source>
</evidence>
<name>A0ACD4RDT9_9BACI</name>
<accession>A0ACD4RDT9</accession>
<gene>
    <name evidence="1" type="primary">aroC</name>
    <name evidence="1" type="ORF">QLQ22_04880</name>
</gene>
<dbReference type="Proteomes" id="UP001226091">
    <property type="component" value="Chromosome"/>
</dbReference>
<keyword evidence="1" id="KW-0456">Lyase</keyword>